<reference evidence="1 2" key="1">
    <citation type="journal article" date="2014" name="Genome Announc.">
        <title>Draft Genome Sequence of Streptomyces fradiae ATCC 19609, a Strain Highly Sensitive to Antibiotics.</title>
        <authorList>
            <person name="Bekker O.B."/>
            <person name="Klimina K.M."/>
            <person name="Vatlin A.A."/>
            <person name="Zakharevich N.V."/>
            <person name="Kasianov A.S."/>
            <person name="Danilenko V.N."/>
        </authorList>
    </citation>
    <scope>NUCLEOTIDE SEQUENCE [LARGE SCALE GENOMIC DNA]</scope>
    <source>
        <strain evidence="1 2">ATCC 19609</strain>
    </source>
</reference>
<dbReference type="EMBL" id="JNAD02000013">
    <property type="protein sequence ID" value="RKM92600.1"/>
    <property type="molecule type" value="Genomic_DNA"/>
</dbReference>
<keyword evidence="2" id="KW-1185">Reference proteome</keyword>
<evidence type="ECO:0008006" key="3">
    <source>
        <dbReference type="Google" id="ProtNLM"/>
    </source>
</evidence>
<sequence length="140" mass="15268">MPEFTGPRLVFPLEEVLAAAEYTAAVHEPDHGRTTAQPGLWWIKYTGSSSGTYLKSNAPIARDTTVVYAHGYGPGTDTHSLLGAGRTWRETIPLHQPLPQPRFEGSSFLTVLREAAARGEGLLVLQLAGDHTEYRLTTVP</sequence>
<comment type="caution">
    <text evidence="1">The sequence shown here is derived from an EMBL/GenBank/DDBJ whole genome shotgun (WGS) entry which is preliminary data.</text>
</comment>
<protein>
    <recommendedName>
        <fullName evidence="3">DUF3085 domain-containing protein</fullName>
    </recommendedName>
</protein>
<gene>
    <name evidence="1" type="ORF">SFRA_024755</name>
</gene>
<dbReference type="AlphaFoldDB" id="A0A3R7IZQ8"/>
<evidence type="ECO:0000313" key="2">
    <source>
        <dbReference type="Proteomes" id="UP000028058"/>
    </source>
</evidence>
<organism evidence="1 2">
    <name type="scientific">Streptomyces xinghaiensis</name>
    <dbReference type="NCBI Taxonomy" id="1038928"/>
    <lineage>
        <taxon>Bacteria</taxon>
        <taxon>Bacillati</taxon>
        <taxon>Actinomycetota</taxon>
        <taxon>Actinomycetes</taxon>
        <taxon>Kitasatosporales</taxon>
        <taxon>Streptomycetaceae</taxon>
        <taxon>Streptomyces</taxon>
    </lineage>
</organism>
<dbReference type="RefSeq" id="WP_043467659.1">
    <property type="nucleotide sequence ID" value="NZ_JNAD02000013.1"/>
</dbReference>
<evidence type="ECO:0000313" key="1">
    <source>
        <dbReference type="EMBL" id="RKM92600.1"/>
    </source>
</evidence>
<dbReference type="OrthoDB" id="4565797at2"/>
<accession>A0A3R7IZQ8</accession>
<dbReference type="Proteomes" id="UP000028058">
    <property type="component" value="Unassembled WGS sequence"/>
</dbReference>
<proteinExistence type="predicted"/>
<name>A0A3R7IZQ8_9ACTN</name>